<dbReference type="AlphaFoldDB" id="A0A563EGM3"/>
<feature type="domain" description="DUF397" evidence="1">
    <location>
        <begin position="6"/>
        <end position="57"/>
    </location>
</feature>
<accession>A0A563EGM3</accession>
<sequence length="61" mass="6787">MPQDCVWRKSSYTSADSVDSECVEVAFSQAVRVRDSKDATGPQLRFSASAWRAFVKADRVS</sequence>
<comment type="caution">
    <text evidence="2">The sequence shown here is derived from an EMBL/GenBank/DDBJ whole genome shotgun (WGS) entry which is preliminary data.</text>
</comment>
<proteinExistence type="predicted"/>
<evidence type="ECO:0000313" key="2">
    <source>
        <dbReference type="EMBL" id="TWP45438.1"/>
    </source>
</evidence>
<organism evidence="2 3">
    <name type="scientific">Lentzea tibetensis</name>
    <dbReference type="NCBI Taxonomy" id="2591470"/>
    <lineage>
        <taxon>Bacteria</taxon>
        <taxon>Bacillati</taxon>
        <taxon>Actinomycetota</taxon>
        <taxon>Actinomycetes</taxon>
        <taxon>Pseudonocardiales</taxon>
        <taxon>Pseudonocardiaceae</taxon>
        <taxon>Lentzea</taxon>
    </lineage>
</organism>
<dbReference type="RefSeq" id="WP_146359881.1">
    <property type="nucleotide sequence ID" value="NZ_VOBR01000041.1"/>
</dbReference>
<evidence type="ECO:0000259" key="1">
    <source>
        <dbReference type="Pfam" id="PF04149"/>
    </source>
</evidence>
<name>A0A563EGM3_9PSEU</name>
<reference evidence="2 3" key="1">
    <citation type="submission" date="2019-07" db="EMBL/GenBank/DDBJ databases">
        <title>Lentzea xizangensis sp. nov., isolated from Qinghai-Tibetan Plateau Soils.</title>
        <authorList>
            <person name="Huang J."/>
        </authorList>
    </citation>
    <scope>NUCLEOTIDE SEQUENCE [LARGE SCALE GENOMIC DNA]</scope>
    <source>
        <strain evidence="2 3">FXJ1.1311</strain>
    </source>
</reference>
<gene>
    <name evidence="2" type="ORF">FKR81_39100</name>
</gene>
<keyword evidence="3" id="KW-1185">Reference proteome</keyword>
<evidence type="ECO:0000313" key="3">
    <source>
        <dbReference type="Proteomes" id="UP000316639"/>
    </source>
</evidence>
<protein>
    <submittedName>
        <fullName evidence="2">DUF397 domain-containing protein</fullName>
    </submittedName>
</protein>
<dbReference type="OrthoDB" id="4330022at2"/>
<dbReference type="EMBL" id="VOBR01000041">
    <property type="protein sequence ID" value="TWP45438.1"/>
    <property type="molecule type" value="Genomic_DNA"/>
</dbReference>
<dbReference type="Pfam" id="PF04149">
    <property type="entry name" value="DUF397"/>
    <property type="match status" value="1"/>
</dbReference>
<dbReference type="InterPro" id="IPR007278">
    <property type="entry name" value="DUF397"/>
</dbReference>
<dbReference type="Proteomes" id="UP000316639">
    <property type="component" value="Unassembled WGS sequence"/>
</dbReference>